<dbReference type="InterPro" id="IPR009959">
    <property type="entry name" value="Cyclase_SnoaL-like"/>
</dbReference>
<evidence type="ECO:0008006" key="2">
    <source>
        <dbReference type="Google" id="ProtNLM"/>
    </source>
</evidence>
<dbReference type="Gene3D" id="1.25.40.10">
    <property type="entry name" value="Tetratricopeptide repeat domain"/>
    <property type="match status" value="1"/>
</dbReference>
<gene>
    <name evidence="1" type="ORF">AVDCRST_MAG37-3298</name>
</gene>
<evidence type="ECO:0000313" key="1">
    <source>
        <dbReference type="EMBL" id="CAA9457902.1"/>
    </source>
</evidence>
<dbReference type="Gene3D" id="3.10.450.50">
    <property type="match status" value="1"/>
</dbReference>
<dbReference type="Pfam" id="PF06041">
    <property type="entry name" value="DUF924"/>
    <property type="match status" value="1"/>
</dbReference>
<dbReference type="Gene3D" id="1.20.58.320">
    <property type="entry name" value="TPR-like"/>
    <property type="match status" value="1"/>
</dbReference>
<dbReference type="SUPFAM" id="SSF48452">
    <property type="entry name" value="TPR-like"/>
    <property type="match status" value="1"/>
</dbReference>
<dbReference type="SUPFAM" id="SSF54427">
    <property type="entry name" value="NTF2-like"/>
    <property type="match status" value="1"/>
</dbReference>
<dbReference type="PANTHER" id="PTHR38436:SF1">
    <property type="entry name" value="ESTER CYCLASE"/>
    <property type="match status" value="1"/>
</dbReference>
<dbReference type="AlphaFoldDB" id="A0A6J4R5H2"/>
<organism evidence="1">
    <name type="scientific">uncultured Rubrobacteraceae bacterium</name>
    <dbReference type="NCBI Taxonomy" id="349277"/>
    <lineage>
        <taxon>Bacteria</taxon>
        <taxon>Bacillati</taxon>
        <taxon>Actinomycetota</taxon>
        <taxon>Rubrobacteria</taxon>
        <taxon>Rubrobacterales</taxon>
        <taxon>Rubrobacteraceae</taxon>
        <taxon>environmental samples</taxon>
    </lineage>
</organism>
<protein>
    <recommendedName>
        <fullName evidence="2">DUF924 domain-containing protein</fullName>
    </recommendedName>
</protein>
<dbReference type="GO" id="GO:0030638">
    <property type="term" value="P:polyketide metabolic process"/>
    <property type="evidence" value="ECO:0007669"/>
    <property type="project" value="InterPro"/>
</dbReference>
<dbReference type="Pfam" id="PF07366">
    <property type="entry name" value="SnoaL"/>
    <property type="match status" value="1"/>
</dbReference>
<proteinExistence type="predicted"/>
<dbReference type="InterPro" id="IPR011990">
    <property type="entry name" value="TPR-like_helical_dom_sf"/>
</dbReference>
<accession>A0A6J4R5H2</accession>
<reference evidence="1" key="1">
    <citation type="submission" date="2020-02" db="EMBL/GenBank/DDBJ databases">
        <authorList>
            <person name="Meier V. D."/>
        </authorList>
    </citation>
    <scope>NUCLEOTIDE SEQUENCE</scope>
    <source>
        <strain evidence="1">AVDCRST_MAG37</strain>
    </source>
</reference>
<dbReference type="InterPro" id="IPR010323">
    <property type="entry name" value="DUF924"/>
</dbReference>
<dbReference type="EMBL" id="CADCVD010000166">
    <property type="protein sequence ID" value="CAA9457902.1"/>
    <property type="molecule type" value="Genomic_DNA"/>
</dbReference>
<dbReference type="InterPro" id="IPR032710">
    <property type="entry name" value="NTF2-like_dom_sf"/>
</dbReference>
<dbReference type="PANTHER" id="PTHR38436">
    <property type="entry name" value="POLYKETIDE CYCLASE SNOAL-LIKE DOMAIN"/>
    <property type="match status" value="1"/>
</dbReference>
<name>A0A6J4R5H2_9ACTN</name>
<sequence length="325" mass="37491">MSEENRAVVRRLIEELFNTGDPDVADEVFVEDYTDHSSSNPNLSGVENFKKSVADWRAAFPDTYNTVEDLVAEGNRVAARWTAHATHRGEFMCLPPSGNRIAVTWFGIFHLSNGRIVESWDTYDTQDILRQLNIPPSPREVLNFWFGREGEESYGEFREAWFTKDAEFDREVRDRFESVYEKAAAGRLKGWKDEAESCLALVIVLDQFPRNMFRGDPKTYATDELAREAARHAVEHAYDRELAPLQRLFLYLPFEHSEELEDQRLSVELFRGLTAEVGSEDLLAYAVRHKEIVERFGRFPHRNEVLGRGTTPEEAEFLREPGSSF</sequence>